<protein>
    <submittedName>
        <fullName evidence="2">Uncharacterized protein</fullName>
    </submittedName>
</protein>
<organism evidence="2">
    <name type="scientific">bioreactor metagenome</name>
    <dbReference type="NCBI Taxonomy" id="1076179"/>
    <lineage>
        <taxon>unclassified sequences</taxon>
        <taxon>metagenomes</taxon>
        <taxon>ecological metagenomes</taxon>
    </lineage>
</organism>
<feature type="compositionally biased region" description="Basic residues" evidence="1">
    <location>
        <begin position="83"/>
        <end position="92"/>
    </location>
</feature>
<feature type="compositionally biased region" description="Basic and acidic residues" evidence="1">
    <location>
        <begin position="1"/>
        <end position="35"/>
    </location>
</feature>
<dbReference type="EMBL" id="VSSQ01002317">
    <property type="protein sequence ID" value="MPM14663.1"/>
    <property type="molecule type" value="Genomic_DNA"/>
</dbReference>
<accession>A0A644XKB4</accession>
<evidence type="ECO:0000313" key="2">
    <source>
        <dbReference type="EMBL" id="MPM14663.1"/>
    </source>
</evidence>
<feature type="region of interest" description="Disordered" evidence="1">
    <location>
        <begin position="1"/>
        <end position="95"/>
    </location>
</feature>
<evidence type="ECO:0000256" key="1">
    <source>
        <dbReference type="SAM" id="MobiDB-lite"/>
    </source>
</evidence>
<sequence>MPHADGERKAEQLPDCELKARQRGIDDRRNPDDQQGKPGAEIQRIVRRVLNRPAGQMRQRDQADQPAAGQQNEVQPKPLTKVNAKRMKKRSRDRTAIPANCFYNGIIKSGASRANRYDRQTANTPEYAGKDEPPYGVEQGIDALELRFLRKPFRYVVLFLHVSAHLPQQR</sequence>
<proteinExistence type="predicted"/>
<reference evidence="2" key="1">
    <citation type="submission" date="2019-08" db="EMBL/GenBank/DDBJ databases">
        <authorList>
            <person name="Kucharzyk K."/>
            <person name="Murdoch R.W."/>
            <person name="Higgins S."/>
            <person name="Loffler F."/>
        </authorList>
    </citation>
    <scope>NUCLEOTIDE SEQUENCE</scope>
</reference>
<gene>
    <name evidence="2" type="ORF">SDC9_61027</name>
</gene>
<name>A0A644XKB4_9ZZZZ</name>
<dbReference type="AlphaFoldDB" id="A0A644XKB4"/>
<comment type="caution">
    <text evidence="2">The sequence shown here is derived from an EMBL/GenBank/DDBJ whole genome shotgun (WGS) entry which is preliminary data.</text>
</comment>